<sequence>MQALVKKLKQLQVGDTAVRRNPLFYADAQRELERLERGGLNERRQWTRDRLGEVLWPASRSGYGKSVRGGRDIASWPLLTKARVRAAPKAFAVGSRLFTIKANTGGTSGAPLDLVRSLPSVVFEQVCIDRMMQKVGVDARSARCAVLRTESIKDPNDFKPPYWIHAGGGNRLVLSSTHLNAATIEHYARAIEEFAPECLLGYPTSLEALCFLLKRVERRVRIPAVLCSSEVLHPRVWHAARETLGCRLLDYYGQAERVAFAYATAQSEYRFLPGYAHVEFEPAGVEGDCRLYEVVGTPLWNRSMALIRYRTGDLIRVPAAWGEHELEELALGLRTFTGVLGRDSDILITPEGVKVTGISHFQRDVANIVRIQVIQESAAQVVILVLPMKEYSERDRDRLMHNAREKLPRSMHVEIRSVTALERTARGKTPFVIHRPPVKELLNNTRAHGNIA</sequence>
<dbReference type="PANTHER" id="PTHR36932">
    <property type="entry name" value="CAPSULAR POLYSACCHARIDE BIOSYNTHESIS PROTEIN"/>
    <property type="match status" value="1"/>
</dbReference>
<dbReference type="SUPFAM" id="SSF56801">
    <property type="entry name" value="Acetyl-CoA synthetase-like"/>
    <property type="match status" value="1"/>
</dbReference>
<dbReference type="PANTHER" id="PTHR36932:SF1">
    <property type="entry name" value="CAPSULAR POLYSACCHARIDE BIOSYNTHESIS PROTEIN"/>
    <property type="match status" value="1"/>
</dbReference>
<gene>
    <name evidence="2" type="ORF">GCM10011487_59330</name>
</gene>
<dbReference type="Proteomes" id="UP000445000">
    <property type="component" value="Unassembled WGS sequence"/>
</dbReference>
<reference evidence="3" key="1">
    <citation type="submission" date="2020-01" db="EMBL/GenBank/DDBJ databases">
        <title>'Steroidobacter agaridevorans' sp. nov., agar-degrading bacteria isolated from rhizosphere soils.</title>
        <authorList>
            <person name="Ikenaga M."/>
            <person name="Kataoka M."/>
            <person name="Murouchi A."/>
            <person name="Katsuragi S."/>
            <person name="Sakai M."/>
        </authorList>
    </citation>
    <scope>NUCLEOTIDE SEQUENCE [LARGE SCALE GENOMIC DNA]</scope>
    <source>
        <strain evidence="3">YU21-B</strain>
    </source>
</reference>
<protein>
    <submittedName>
        <fullName evidence="2">Capsular polysaccharide biosynthesis protein CapK</fullName>
    </submittedName>
</protein>
<feature type="domain" description="AMP-dependent synthetase/ligase" evidence="1">
    <location>
        <begin position="168"/>
        <end position="311"/>
    </location>
</feature>
<evidence type="ECO:0000259" key="1">
    <source>
        <dbReference type="Pfam" id="PF00501"/>
    </source>
</evidence>
<accession>A0A829YM74</accession>
<dbReference type="AlphaFoldDB" id="A0A829YM74"/>
<evidence type="ECO:0000313" key="2">
    <source>
        <dbReference type="EMBL" id="GFE83933.1"/>
    </source>
</evidence>
<dbReference type="Pfam" id="PF00501">
    <property type="entry name" value="AMP-binding"/>
    <property type="match status" value="1"/>
</dbReference>
<dbReference type="InterPro" id="IPR000873">
    <property type="entry name" value="AMP-dep_synth/lig_dom"/>
</dbReference>
<dbReference type="InterPro" id="IPR053158">
    <property type="entry name" value="CapK_Type1_Caps_Biosynth"/>
</dbReference>
<dbReference type="InterPro" id="IPR042099">
    <property type="entry name" value="ANL_N_sf"/>
</dbReference>
<dbReference type="Gene3D" id="3.40.50.12780">
    <property type="entry name" value="N-terminal domain of ligase-like"/>
    <property type="match status" value="1"/>
</dbReference>
<organism evidence="2 3">
    <name type="scientific">Steroidobacter agaridevorans</name>
    <dbReference type="NCBI Taxonomy" id="2695856"/>
    <lineage>
        <taxon>Bacteria</taxon>
        <taxon>Pseudomonadati</taxon>
        <taxon>Pseudomonadota</taxon>
        <taxon>Gammaproteobacteria</taxon>
        <taxon>Steroidobacterales</taxon>
        <taxon>Steroidobacteraceae</taxon>
        <taxon>Steroidobacter</taxon>
    </lineage>
</organism>
<name>A0A829YM74_9GAMM</name>
<dbReference type="EMBL" id="BLJN01000007">
    <property type="protein sequence ID" value="GFE83933.1"/>
    <property type="molecule type" value="Genomic_DNA"/>
</dbReference>
<evidence type="ECO:0000313" key="3">
    <source>
        <dbReference type="Proteomes" id="UP000445000"/>
    </source>
</evidence>
<comment type="caution">
    <text evidence="2">The sequence shown here is derived from an EMBL/GenBank/DDBJ whole genome shotgun (WGS) entry which is preliminary data.</text>
</comment>
<keyword evidence="3" id="KW-1185">Reference proteome</keyword>
<proteinExistence type="predicted"/>